<dbReference type="Proteomes" id="UP001652542">
    <property type="component" value="Unassembled WGS sequence"/>
</dbReference>
<keyword evidence="1" id="KW-0812">Transmembrane</keyword>
<evidence type="ECO:0000313" key="2">
    <source>
        <dbReference type="EMBL" id="MCV2869789.1"/>
    </source>
</evidence>
<evidence type="ECO:0000313" key="3">
    <source>
        <dbReference type="Proteomes" id="UP001652542"/>
    </source>
</evidence>
<comment type="caution">
    <text evidence="2">The sequence shown here is derived from an EMBL/GenBank/DDBJ whole genome shotgun (WGS) entry which is preliminary data.</text>
</comment>
<proteinExistence type="predicted"/>
<dbReference type="EMBL" id="JAOWKY010000004">
    <property type="protein sequence ID" value="MCV2869789.1"/>
    <property type="molecule type" value="Genomic_DNA"/>
</dbReference>
<gene>
    <name evidence="2" type="ORF">OEW28_14230</name>
</gene>
<sequence>MFFGLFGPLVASILYVIVMQKAGFRGAILAVAFSPLLGAVLSWVFFSGFYMGGGLASLAHLVFVALSLAPLLVLAFMSWPPVGSSRSRTTENSR</sequence>
<accession>A0ABT2ZF90</accession>
<keyword evidence="3" id="KW-1185">Reference proteome</keyword>
<name>A0ABT2ZF90_9RHOB</name>
<keyword evidence="1" id="KW-0472">Membrane</keyword>
<organism evidence="2 3">
    <name type="scientific">Albidovulum marisflavi</name>
    <dbReference type="NCBI Taxonomy" id="2984159"/>
    <lineage>
        <taxon>Bacteria</taxon>
        <taxon>Pseudomonadati</taxon>
        <taxon>Pseudomonadota</taxon>
        <taxon>Alphaproteobacteria</taxon>
        <taxon>Rhodobacterales</taxon>
        <taxon>Paracoccaceae</taxon>
        <taxon>Albidovulum</taxon>
    </lineage>
</organism>
<keyword evidence="1" id="KW-1133">Transmembrane helix</keyword>
<evidence type="ECO:0008006" key="4">
    <source>
        <dbReference type="Google" id="ProtNLM"/>
    </source>
</evidence>
<evidence type="ECO:0000256" key="1">
    <source>
        <dbReference type="SAM" id="Phobius"/>
    </source>
</evidence>
<dbReference type="RefSeq" id="WP_263735466.1">
    <property type="nucleotide sequence ID" value="NZ_JAOWKY010000004.1"/>
</dbReference>
<feature type="transmembrane region" description="Helical" evidence="1">
    <location>
        <begin position="58"/>
        <end position="79"/>
    </location>
</feature>
<feature type="transmembrane region" description="Helical" evidence="1">
    <location>
        <begin position="31"/>
        <end position="52"/>
    </location>
</feature>
<feature type="transmembrane region" description="Helical" evidence="1">
    <location>
        <begin position="6"/>
        <end position="24"/>
    </location>
</feature>
<protein>
    <recommendedName>
        <fullName evidence="4">Major facilitator superfamily (MFS) profile domain-containing protein</fullName>
    </recommendedName>
</protein>
<reference evidence="2 3" key="1">
    <citation type="submission" date="2022-10" db="EMBL/GenBank/DDBJ databases">
        <title>Defluviimonas sp. nov., isolated from ocean surface water.</title>
        <authorList>
            <person name="He W."/>
            <person name="Wang L."/>
            <person name="Zhang D.-F."/>
        </authorList>
    </citation>
    <scope>NUCLEOTIDE SEQUENCE [LARGE SCALE GENOMIC DNA]</scope>
    <source>
        <strain evidence="2 3">WL0002</strain>
    </source>
</reference>